<comment type="subcellular location">
    <subcellularLocation>
        <location evidence="1">Membrane</location>
        <topology evidence="1">Multi-pass membrane protein</topology>
    </subcellularLocation>
</comment>
<proteinExistence type="predicted"/>
<sequence>MSHRATRPLILEVSLKTFKSGFSTNNIFAGFIVAVVALPLCIAFAIASGANPMAGIVSGVAGGFIAGLFGSSRFQVSGPAAAFITIIYGLIAEHGPQVLLAATFLAGLVVIAIGLLRLGKAMELMPHSVIVGFTTGIGVLILLGQIPPGLGIEAKGHDIIEKLAYTATHLHDGNPWELVVMIATVVTAILWSRTRMARWLPAPLVALLAGTALSLALARAGHPVRTIGALYEISVGSVGISPDFLTALTTHLDKIVPAAFTLGILIAVESLLSSKALDAMTNTRHDPDRELFGLGLANLVVPFIGGLPASGVIVRGSTNVVSGGTEKTAAILHAVFLAAFVALLYDAIGLLPMASLAAVLLLTARRLIEVHEIRTIARIDTSEGMLTVLTVLLTVTIDLTVSVPVGIALMLVLALRGMLSDHRVDVHDVRGQAVLTVNHGITFLTSASLAGEIAARLADGKVRTLNLCEMSYLDATGALMLADLLDRHPHVQAWVAERTNSDRLHRAGVARQRIALVGNRVVNLPEVFQRIQASGA</sequence>
<keyword evidence="8" id="KW-1185">Reference proteome</keyword>
<reference evidence="8" key="1">
    <citation type="submission" date="2017-01" db="EMBL/GenBank/DDBJ databases">
        <authorList>
            <person name="Varghese N."/>
            <person name="Submissions S."/>
        </authorList>
    </citation>
    <scope>NUCLEOTIDE SEQUENCE [LARGE SCALE GENOMIC DNA]</scope>
    <source>
        <strain evidence="8">ATCC 51758</strain>
    </source>
</reference>
<dbReference type="GO" id="GO:0016020">
    <property type="term" value="C:membrane"/>
    <property type="evidence" value="ECO:0007669"/>
    <property type="project" value="UniProtKB-SubCell"/>
</dbReference>
<feature type="transmembrane region" description="Helical" evidence="5">
    <location>
        <begin position="128"/>
        <end position="146"/>
    </location>
</feature>
<protein>
    <submittedName>
        <fullName evidence="7">Sulfate permease, SulP family</fullName>
    </submittedName>
</protein>
<dbReference type="EMBL" id="FTMD01000003">
    <property type="protein sequence ID" value="SIQ27412.1"/>
    <property type="molecule type" value="Genomic_DNA"/>
</dbReference>
<dbReference type="GO" id="GO:0055085">
    <property type="term" value="P:transmembrane transport"/>
    <property type="evidence" value="ECO:0007669"/>
    <property type="project" value="InterPro"/>
</dbReference>
<feature type="transmembrane region" description="Helical" evidence="5">
    <location>
        <begin position="385"/>
        <end position="415"/>
    </location>
</feature>
<evidence type="ECO:0000313" key="7">
    <source>
        <dbReference type="EMBL" id="SIQ27412.1"/>
    </source>
</evidence>
<dbReference type="STRING" id="34027.SAMN05421829_103217"/>
<keyword evidence="3 5" id="KW-1133">Transmembrane helix</keyword>
<feature type="transmembrane region" description="Helical" evidence="5">
    <location>
        <begin position="175"/>
        <end position="192"/>
    </location>
</feature>
<evidence type="ECO:0000256" key="1">
    <source>
        <dbReference type="ARBA" id="ARBA00004141"/>
    </source>
</evidence>
<organism evidence="7 8">
    <name type="scientific">Aromatoleum tolulyticum</name>
    <dbReference type="NCBI Taxonomy" id="34027"/>
    <lineage>
        <taxon>Bacteria</taxon>
        <taxon>Pseudomonadati</taxon>
        <taxon>Pseudomonadota</taxon>
        <taxon>Betaproteobacteria</taxon>
        <taxon>Rhodocyclales</taxon>
        <taxon>Rhodocyclaceae</taxon>
        <taxon>Aromatoleum</taxon>
    </lineage>
</organism>
<dbReference type="InterPro" id="IPR001902">
    <property type="entry name" value="SLC26A/SulP_fam"/>
</dbReference>
<dbReference type="PROSITE" id="PS50801">
    <property type="entry name" value="STAS"/>
    <property type="match status" value="1"/>
</dbReference>
<dbReference type="AlphaFoldDB" id="A0A1N6RFF4"/>
<feature type="transmembrane region" description="Helical" evidence="5">
    <location>
        <begin position="53"/>
        <end position="69"/>
    </location>
</feature>
<feature type="transmembrane region" description="Helical" evidence="5">
    <location>
        <begin position="27"/>
        <end position="47"/>
    </location>
</feature>
<evidence type="ECO:0000259" key="6">
    <source>
        <dbReference type="PROSITE" id="PS50801"/>
    </source>
</evidence>
<name>A0A1N6RFF4_9RHOO</name>
<evidence type="ECO:0000256" key="4">
    <source>
        <dbReference type="ARBA" id="ARBA00023136"/>
    </source>
</evidence>
<evidence type="ECO:0000313" key="8">
    <source>
        <dbReference type="Proteomes" id="UP000186819"/>
    </source>
</evidence>
<feature type="transmembrane region" description="Helical" evidence="5">
    <location>
        <begin position="98"/>
        <end position="116"/>
    </location>
</feature>
<dbReference type="PANTHER" id="PTHR11814">
    <property type="entry name" value="SULFATE TRANSPORTER"/>
    <property type="match status" value="1"/>
</dbReference>
<dbReference type="Pfam" id="PF00916">
    <property type="entry name" value="Sulfate_transp"/>
    <property type="match status" value="1"/>
</dbReference>
<evidence type="ECO:0000256" key="2">
    <source>
        <dbReference type="ARBA" id="ARBA00022692"/>
    </source>
</evidence>
<dbReference type="Proteomes" id="UP000186819">
    <property type="component" value="Unassembled WGS sequence"/>
</dbReference>
<feature type="transmembrane region" description="Helical" evidence="5">
    <location>
        <begin position="334"/>
        <end position="364"/>
    </location>
</feature>
<keyword evidence="4 5" id="KW-0472">Membrane</keyword>
<feature type="transmembrane region" description="Helical" evidence="5">
    <location>
        <begin position="292"/>
        <end position="314"/>
    </location>
</feature>
<accession>A0A1N6RFF4</accession>
<feature type="domain" description="STAS" evidence="6">
    <location>
        <begin position="422"/>
        <end position="536"/>
    </location>
</feature>
<dbReference type="InterPro" id="IPR011547">
    <property type="entry name" value="SLC26A/SulP_dom"/>
</dbReference>
<dbReference type="InterPro" id="IPR002645">
    <property type="entry name" value="STAS_dom"/>
</dbReference>
<gene>
    <name evidence="7" type="ORF">SAMN05421829_103217</name>
</gene>
<feature type="transmembrane region" description="Helical" evidence="5">
    <location>
        <begin position="199"/>
        <end position="218"/>
    </location>
</feature>
<feature type="transmembrane region" description="Helical" evidence="5">
    <location>
        <begin position="255"/>
        <end position="272"/>
    </location>
</feature>
<keyword evidence="2 5" id="KW-0812">Transmembrane</keyword>
<feature type="transmembrane region" description="Helical" evidence="5">
    <location>
        <begin position="76"/>
        <end position="92"/>
    </location>
</feature>
<evidence type="ECO:0000256" key="5">
    <source>
        <dbReference type="SAM" id="Phobius"/>
    </source>
</evidence>
<evidence type="ECO:0000256" key="3">
    <source>
        <dbReference type="ARBA" id="ARBA00022989"/>
    </source>
</evidence>
<dbReference type="OrthoDB" id="9769739at2"/>